<accession>A0AAN8CWG7</accession>
<evidence type="ECO:0000313" key="1">
    <source>
        <dbReference type="EMBL" id="KAK5910390.1"/>
    </source>
</evidence>
<dbReference type="EMBL" id="JAULUE010002048">
    <property type="protein sequence ID" value="KAK5910390.1"/>
    <property type="molecule type" value="Genomic_DNA"/>
</dbReference>
<organism evidence="1 2">
    <name type="scientific">Champsocephalus esox</name>
    <name type="common">pike icefish</name>
    <dbReference type="NCBI Taxonomy" id="159716"/>
    <lineage>
        <taxon>Eukaryota</taxon>
        <taxon>Metazoa</taxon>
        <taxon>Chordata</taxon>
        <taxon>Craniata</taxon>
        <taxon>Vertebrata</taxon>
        <taxon>Euteleostomi</taxon>
        <taxon>Actinopterygii</taxon>
        <taxon>Neopterygii</taxon>
        <taxon>Teleostei</taxon>
        <taxon>Neoteleostei</taxon>
        <taxon>Acanthomorphata</taxon>
        <taxon>Eupercaria</taxon>
        <taxon>Perciformes</taxon>
        <taxon>Notothenioidei</taxon>
        <taxon>Channichthyidae</taxon>
        <taxon>Champsocephalus</taxon>
    </lineage>
</organism>
<keyword evidence="2" id="KW-1185">Reference proteome</keyword>
<name>A0AAN8CWG7_9TELE</name>
<comment type="caution">
    <text evidence="1">The sequence shown here is derived from an EMBL/GenBank/DDBJ whole genome shotgun (WGS) entry which is preliminary data.</text>
</comment>
<dbReference type="AlphaFoldDB" id="A0AAN8CWG7"/>
<proteinExistence type="predicted"/>
<dbReference type="Proteomes" id="UP001335648">
    <property type="component" value="Unassembled WGS sequence"/>
</dbReference>
<gene>
    <name evidence="1" type="ORF">CesoFtcFv8_004229</name>
</gene>
<reference evidence="1 2" key="1">
    <citation type="journal article" date="2023" name="Mol. Biol. Evol.">
        <title>Genomics of Secondarily Temperate Adaptation in the Only Non-Antarctic Icefish.</title>
        <authorList>
            <person name="Rivera-Colon A.G."/>
            <person name="Rayamajhi N."/>
            <person name="Minhas B.F."/>
            <person name="Madrigal G."/>
            <person name="Bilyk K.T."/>
            <person name="Yoon V."/>
            <person name="Hune M."/>
            <person name="Gregory S."/>
            <person name="Cheng C.H.C."/>
            <person name="Catchen J.M."/>
        </authorList>
    </citation>
    <scope>NUCLEOTIDE SEQUENCE [LARGE SCALE GENOMIC DNA]</scope>
    <source>
        <strain evidence="1">JC2023a</strain>
    </source>
</reference>
<protein>
    <submittedName>
        <fullName evidence="1">Uncharacterized protein</fullName>
    </submittedName>
</protein>
<evidence type="ECO:0000313" key="2">
    <source>
        <dbReference type="Proteomes" id="UP001335648"/>
    </source>
</evidence>
<sequence length="74" mass="8017">MCEYLHVVRSVSIRRIWRSSGGSRSVKCAAATGIPLICSGVSGHKQEPLGAGNMLSDLTPVLLNHIQPRQYAEI</sequence>